<dbReference type="AlphaFoldDB" id="A0A934X813"/>
<evidence type="ECO:0000313" key="3">
    <source>
        <dbReference type="Proteomes" id="UP000718281"/>
    </source>
</evidence>
<keyword evidence="1" id="KW-0812">Transmembrane</keyword>
<feature type="transmembrane region" description="Helical" evidence="1">
    <location>
        <begin position="60"/>
        <end position="78"/>
    </location>
</feature>
<reference evidence="2 3" key="1">
    <citation type="submission" date="2020-10" db="EMBL/GenBank/DDBJ databases">
        <title>Connecting structure to function with the recovery of over 1000 high-quality activated sludge metagenome-assembled genomes encoding full-length rRNA genes using long-read sequencing.</title>
        <authorList>
            <person name="Singleton C.M."/>
            <person name="Petriglieri F."/>
            <person name="Kristensen J.M."/>
            <person name="Kirkegaard R.H."/>
            <person name="Michaelsen T.Y."/>
            <person name="Andersen M.H."/>
            <person name="Karst S.M."/>
            <person name="Dueholm M.S."/>
            <person name="Nielsen P.H."/>
            <person name="Albertsen M."/>
        </authorList>
    </citation>
    <scope>NUCLEOTIDE SEQUENCE [LARGE SCALE GENOMIC DNA]</scope>
    <source>
        <strain evidence="2">AalE_18-Q3-R2-46_BAT3C.188</strain>
    </source>
</reference>
<name>A0A934X813_9MICO</name>
<dbReference type="EMBL" id="JADIXZ010000006">
    <property type="protein sequence ID" value="MBK6301963.1"/>
    <property type="molecule type" value="Genomic_DNA"/>
</dbReference>
<gene>
    <name evidence="2" type="ORF">IPF40_13295</name>
</gene>
<accession>A0A934X813</accession>
<comment type="caution">
    <text evidence="2">The sequence shown here is derived from an EMBL/GenBank/DDBJ whole genome shotgun (WGS) entry which is preliminary data.</text>
</comment>
<organism evidence="2 3">
    <name type="scientific">Candidatus Phosphoribacter hodrii</name>
    <dbReference type="NCBI Taxonomy" id="2953743"/>
    <lineage>
        <taxon>Bacteria</taxon>
        <taxon>Bacillati</taxon>
        <taxon>Actinomycetota</taxon>
        <taxon>Actinomycetes</taxon>
        <taxon>Micrococcales</taxon>
        <taxon>Dermatophilaceae</taxon>
        <taxon>Candidatus Phosphoribacter</taxon>
    </lineage>
</organism>
<protein>
    <submittedName>
        <fullName evidence="2">Uncharacterized protein</fullName>
    </submittedName>
</protein>
<evidence type="ECO:0000256" key="1">
    <source>
        <dbReference type="SAM" id="Phobius"/>
    </source>
</evidence>
<proteinExistence type="predicted"/>
<evidence type="ECO:0000313" key="2">
    <source>
        <dbReference type="EMBL" id="MBK6301963.1"/>
    </source>
</evidence>
<sequence>MSHPSNAPSNSPTDADLEDLLRVGLREAVDRADAAYLPLEVSEIVAEGARTLSRRRRWQVLGAAAAAAVAVVGSWALTGGSGTRLSQQPATVPVSTVAPTTSEEIFVQDERFGVRVESGEVSTALNVIGSVAPAVLQWGPPPGSAGAHEVLVLIPEADHPDPGSVDVALVPDVRRLGEARQIIVNGRLVIVVRHTPPPTGMTPYAGLTYTIGGREVRHLSPGIVHIDGVGAGAARNEGGDFGYAVRLEAGTVAVSLQRRVGDLDLGGGVFTLPAGSPGLLRLGDGADFDMAYALVRGIPPRAVTVTGDTPSRFAGGVSWGGMTIDHTDVTLVLIALTGTDDSGSGQLRSITWTDADGGRHTVAAS</sequence>
<keyword evidence="1" id="KW-0472">Membrane</keyword>
<keyword evidence="1" id="KW-1133">Transmembrane helix</keyword>
<dbReference type="Proteomes" id="UP000718281">
    <property type="component" value="Unassembled WGS sequence"/>
</dbReference>